<name>A0AAV8SJ26_9ROSI</name>
<dbReference type="EMBL" id="JAIWQS010000010">
    <property type="protein sequence ID" value="KAJ8752276.1"/>
    <property type="molecule type" value="Genomic_DNA"/>
</dbReference>
<dbReference type="PANTHER" id="PTHR12341:SF41">
    <property type="entry name" value="5'-3' EXORIBONUCLEASE 2"/>
    <property type="match status" value="1"/>
</dbReference>
<evidence type="ECO:0000313" key="4">
    <source>
        <dbReference type="Proteomes" id="UP001159364"/>
    </source>
</evidence>
<dbReference type="GO" id="GO:0000956">
    <property type="term" value="P:nuclear-transcribed mRNA catabolic process"/>
    <property type="evidence" value="ECO:0007669"/>
    <property type="project" value="TreeGrafter"/>
</dbReference>
<dbReference type="InterPro" id="IPR027073">
    <property type="entry name" value="5_3_exoribonuclease"/>
</dbReference>
<comment type="caution">
    <text evidence="3">The sequence shown here is derived from an EMBL/GenBank/DDBJ whole genome shotgun (WGS) entry which is preliminary data.</text>
</comment>
<dbReference type="GO" id="GO:0004534">
    <property type="term" value="F:5'-3' RNA exonuclease activity"/>
    <property type="evidence" value="ECO:0007669"/>
    <property type="project" value="TreeGrafter"/>
</dbReference>
<dbReference type="Pfam" id="PF17846">
    <property type="entry name" value="XRN_M"/>
    <property type="match status" value="1"/>
</dbReference>
<evidence type="ECO:0000313" key="3">
    <source>
        <dbReference type="EMBL" id="KAJ8752276.1"/>
    </source>
</evidence>
<dbReference type="InterPro" id="IPR041412">
    <property type="entry name" value="Xrn1_helical"/>
</dbReference>
<proteinExistence type="predicted"/>
<accession>A0AAV8SJ26</accession>
<feature type="domain" description="Xrn1 helical" evidence="2">
    <location>
        <begin position="3"/>
        <end position="307"/>
    </location>
</feature>
<dbReference type="GO" id="GO:0003723">
    <property type="term" value="F:RNA binding"/>
    <property type="evidence" value="ECO:0007669"/>
    <property type="project" value="TreeGrafter"/>
</dbReference>
<dbReference type="AlphaFoldDB" id="A0AAV8SJ26"/>
<keyword evidence="1" id="KW-0175">Coiled coil</keyword>
<evidence type="ECO:0000259" key="2">
    <source>
        <dbReference type="Pfam" id="PF17846"/>
    </source>
</evidence>
<organism evidence="3 4">
    <name type="scientific">Erythroxylum novogranatense</name>
    <dbReference type="NCBI Taxonomy" id="1862640"/>
    <lineage>
        <taxon>Eukaryota</taxon>
        <taxon>Viridiplantae</taxon>
        <taxon>Streptophyta</taxon>
        <taxon>Embryophyta</taxon>
        <taxon>Tracheophyta</taxon>
        <taxon>Spermatophyta</taxon>
        <taxon>Magnoliopsida</taxon>
        <taxon>eudicotyledons</taxon>
        <taxon>Gunneridae</taxon>
        <taxon>Pentapetalae</taxon>
        <taxon>rosids</taxon>
        <taxon>fabids</taxon>
        <taxon>Malpighiales</taxon>
        <taxon>Erythroxylaceae</taxon>
        <taxon>Erythroxylum</taxon>
    </lineage>
</organism>
<gene>
    <name evidence="3" type="ORF">K2173_003912</name>
</gene>
<protein>
    <recommendedName>
        <fullName evidence="2">Xrn1 helical domain-containing protein</fullName>
    </recommendedName>
</protein>
<dbReference type="Proteomes" id="UP001159364">
    <property type="component" value="Linkage Group LG10"/>
</dbReference>
<dbReference type="GO" id="GO:0005634">
    <property type="term" value="C:nucleus"/>
    <property type="evidence" value="ECO:0007669"/>
    <property type="project" value="TreeGrafter"/>
</dbReference>
<dbReference type="PANTHER" id="PTHR12341">
    <property type="entry name" value="5'-&gt;3' EXORIBONUCLEASE"/>
    <property type="match status" value="1"/>
</dbReference>
<sequence length="321" mass="37649">MKGAINLLMAVYKKEFKILGGYLTDASKRNFNRVEHFIQAVGSYEDKIFQKRSRLHQSDCKSFTMSVGIGTSERIKCEKRQTRRGMYGTSSPSSILWFRLLDFMVLVCNGSFTITLSTRWNIDIEVYARPIKFLGPLLDKYRSAIVDASIVRNKRLTFIWYEPYWQGVKSAFITSYYCNLARKNKEELKAKLKEALREESDIFNNEAAEEDKIKLGEPGWKERYLDENFSAKSLEERESIRRDVVLKYTEGLYWVMHYYYEGVCSWQWFYPYHYAPFASDLKDLGQLDISFQLGSPFKPFNKLLGVFLLQVLMRFRSATGN</sequence>
<evidence type="ECO:0000256" key="1">
    <source>
        <dbReference type="SAM" id="Coils"/>
    </source>
</evidence>
<feature type="coiled-coil region" evidence="1">
    <location>
        <begin position="178"/>
        <end position="205"/>
    </location>
</feature>
<reference evidence="3 4" key="1">
    <citation type="submission" date="2021-09" db="EMBL/GenBank/DDBJ databases">
        <title>Genomic insights and catalytic innovation underlie evolution of tropane alkaloids biosynthesis.</title>
        <authorList>
            <person name="Wang Y.-J."/>
            <person name="Tian T."/>
            <person name="Huang J.-P."/>
            <person name="Huang S.-X."/>
        </authorList>
    </citation>
    <scope>NUCLEOTIDE SEQUENCE [LARGE SCALE GENOMIC DNA]</scope>
    <source>
        <strain evidence="3">KIB-2018</strain>
        <tissue evidence="3">Leaf</tissue>
    </source>
</reference>
<keyword evidence="4" id="KW-1185">Reference proteome</keyword>